<keyword evidence="2" id="KW-1185">Reference proteome</keyword>
<organism evidence="1 2">
    <name type="scientific">Nostoc paludosum FACHB-159</name>
    <dbReference type="NCBI Taxonomy" id="2692908"/>
    <lineage>
        <taxon>Bacteria</taxon>
        <taxon>Bacillati</taxon>
        <taxon>Cyanobacteriota</taxon>
        <taxon>Cyanophyceae</taxon>
        <taxon>Nostocales</taxon>
        <taxon>Nostocaceae</taxon>
        <taxon>Nostoc</taxon>
    </lineage>
</organism>
<dbReference type="EMBL" id="JACJTU010000025">
    <property type="protein sequence ID" value="MBD2736920.1"/>
    <property type="molecule type" value="Genomic_DNA"/>
</dbReference>
<gene>
    <name evidence="1" type="ORF">H6H03_24030</name>
</gene>
<dbReference type="Proteomes" id="UP000637383">
    <property type="component" value="Unassembled WGS sequence"/>
</dbReference>
<evidence type="ECO:0000313" key="1">
    <source>
        <dbReference type="EMBL" id="MBD2736920.1"/>
    </source>
</evidence>
<proteinExistence type="predicted"/>
<reference evidence="1 2" key="1">
    <citation type="journal article" date="2020" name="ISME J.">
        <title>Comparative genomics reveals insights into cyanobacterial evolution and habitat adaptation.</title>
        <authorList>
            <person name="Chen M.Y."/>
            <person name="Teng W.K."/>
            <person name="Zhao L."/>
            <person name="Hu C.X."/>
            <person name="Zhou Y.K."/>
            <person name="Han B.P."/>
            <person name="Song L.R."/>
            <person name="Shu W.S."/>
        </authorList>
    </citation>
    <scope>NUCLEOTIDE SEQUENCE [LARGE SCALE GENOMIC DNA]</scope>
    <source>
        <strain evidence="1 2">FACHB-159</strain>
    </source>
</reference>
<evidence type="ECO:0000313" key="2">
    <source>
        <dbReference type="Proteomes" id="UP000637383"/>
    </source>
</evidence>
<dbReference type="RefSeq" id="WP_190957518.1">
    <property type="nucleotide sequence ID" value="NZ_JACJTU010000025.1"/>
</dbReference>
<name>A0ABR8KF48_9NOSO</name>
<sequence>MGHWALGIGGKSPLVRQFPVLRNYLILTFAGLTQKSPKSFIYRRRFAACRSPLAFPKGRLPPRRLL</sequence>
<protein>
    <submittedName>
        <fullName evidence="1">Uncharacterized protein</fullName>
    </submittedName>
</protein>
<accession>A0ABR8KF48</accession>
<comment type="caution">
    <text evidence="1">The sequence shown here is derived from an EMBL/GenBank/DDBJ whole genome shotgun (WGS) entry which is preliminary data.</text>
</comment>